<accession>A0A0E9TQ39</accession>
<reference evidence="1" key="2">
    <citation type="journal article" date="2015" name="Fish Shellfish Immunol.">
        <title>Early steps in the European eel (Anguilla anguilla)-Vibrio vulnificus interaction in the gills: Role of the RtxA13 toxin.</title>
        <authorList>
            <person name="Callol A."/>
            <person name="Pajuelo D."/>
            <person name="Ebbesson L."/>
            <person name="Teles M."/>
            <person name="MacKenzie S."/>
            <person name="Amaro C."/>
        </authorList>
    </citation>
    <scope>NUCLEOTIDE SEQUENCE</scope>
</reference>
<protein>
    <submittedName>
        <fullName evidence="1">Uncharacterized protein</fullName>
    </submittedName>
</protein>
<dbReference type="EMBL" id="GBXM01053749">
    <property type="protein sequence ID" value="JAH54828.1"/>
    <property type="molecule type" value="Transcribed_RNA"/>
</dbReference>
<dbReference type="AlphaFoldDB" id="A0A0E9TQ39"/>
<reference evidence="1" key="1">
    <citation type="submission" date="2014-11" db="EMBL/GenBank/DDBJ databases">
        <authorList>
            <person name="Amaro Gonzalez C."/>
        </authorList>
    </citation>
    <scope>NUCLEOTIDE SEQUENCE</scope>
</reference>
<organism evidence="1">
    <name type="scientific">Anguilla anguilla</name>
    <name type="common">European freshwater eel</name>
    <name type="synonym">Muraena anguilla</name>
    <dbReference type="NCBI Taxonomy" id="7936"/>
    <lineage>
        <taxon>Eukaryota</taxon>
        <taxon>Metazoa</taxon>
        <taxon>Chordata</taxon>
        <taxon>Craniata</taxon>
        <taxon>Vertebrata</taxon>
        <taxon>Euteleostomi</taxon>
        <taxon>Actinopterygii</taxon>
        <taxon>Neopterygii</taxon>
        <taxon>Teleostei</taxon>
        <taxon>Anguilliformes</taxon>
        <taxon>Anguillidae</taxon>
        <taxon>Anguilla</taxon>
    </lineage>
</organism>
<sequence>MGHKYGFRGRGALDIRVRTL</sequence>
<evidence type="ECO:0000313" key="1">
    <source>
        <dbReference type="EMBL" id="JAH54828.1"/>
    </source>
</evidence>
<proteinExistence type="predicted"/>
<name>A0A0E9TQ39_ANGAN</name>